<evidence type="ECO:0000313" key="6">
    <source>
        <dbReference type="EMBL" id="QCI19522.1"/>
    </source>
</evidence>
<dbReference type="NCBIfam" id="TIGR03953">
    <property type="entry name" value="rplD_bact"/>
    <property type="match status" value="1"/>
</dbReference>
<dbReference type="HAMAP" id="MF_01328_B">
    <property type="entry name" value="Ribosomal_uL4_B"/>
    <property type="match status" value="1"/>
</dbReference>
<dbReference type="OrthoDB" id="9803201at2"/>
<comment type="subunit">
    <text evidence="5">Part of the 50S ribosomal subunit.</text>
</comment>
<dbReference type="Proteomes" id="UP000298677">
    <property type="component" value="Chromosome"/>
</dbReference>
<accession>A0A4D6XQ40</accession>
<organism evidence="6 7">
    <name type="scientific">Buchnera aphidicola</name>
    <name type="common">Anoecia oenotherae</name>
    <dbReference type="NCBI Taxonomy" id="1241833"/>
    <lineage>
        <taxon>Bacteria</taxon>
        <taxon>Pseudomonadati</taxon>
        <taxon>Pseudomonadota</taxon>
        <taxon>Gammaproteobacteria</taxon>
        <taxon>Enterobacterales</taxon>
        <taxon>Erwiniaceae</taxon>
        <taxon>Buchnera</taxon>
    </lineage>
</organism>
<dbReference type="InterPro" id="IPR002136">
    <property type="entry name" value="Ribosomal_uL4"/>
</dbReference>
<dbReference type="PANTHER" id="PTHR10746:SF6">
    <property type="entry name" value="LARGE RIBOSOMAL SUBUNIT PROTEIN UL4M"/>
    <property type="match status" value="1"/>
</dbReference>
<dbReference type="Pfam" id="PF00573">
    <property type="entry name" value="Ribosomal_L4"/>
    <property type="match status" value="1"/>
</dbReference>
<name>A0A4D6XQ40_9GAMM</name>
<proteinExistence type="inferred from homology"/>
<dbReference type="GO" id="GO:0003735">
    <property type="term" value="F:structural constituent of ribosome"/>
    <property type="evidence" value="ECO:0007669"/>
    <property type="project" value="InterPro"/>
</dbReference>
<dbReference type="AlphaFoldDB" id="A0A4D6XQ40"/>
<evidence type="ECO:0000313" key="7">
    <source>
        <dbReference type="Proteomes" id="UP000298677"/>
    </source>
</evidence>
<sequence>MDLVLQDIQELVPVSRSVFGCDFNEALVHQVIVAYTSYARQGTKAQKSRALVSGSGKKPWRQKGTGRARAGSIRSPLWRSGGVTFASCNKDYSKKINKKMYKGALKSILSELIRQKRFIVFKDFSLEYPKTKLLLEKLKVIALTKKLSLDKVLIITNKVEENLMLASRNVKKIEVREASYIDPYSLIKFDKTVITVKAVKKIEDMLV</sequence>
<protein>
    <recommendedName>
        <fullName evidence="4 5">Large ribosomal subunit protein uL4</fullName>
    </recommendedName>
</protein>
<dbReference type="GO" id="GO:0019843">
    <property type="term" value="F:rRNA binding"/>
    <property type="evidence" value="ECO:0007669"/>
    <property type="project" value="UniProtKB-UniRule"/>
</dbReference>
<comment type="function">
    <text evidence="5">Forms part of the polypeptide exit tunnel.</text>
</comment>
<dbReference type="GO" id="GO:0005840">
    <property type="term" value="C:ribosome"/>
    <property type="evidence" value="ECO:0007669"/>
    <property type="project" value="UniProtKB-KW"/>
</dbReference>
<dbReference type="SUPFAM" id="SSF52166">
    <property type="entry name" value="Ribosomal protein L4"/>
    <property type="match status" value="1"/>
</dbReference>
<keyword evidence="7" id="KW-1185">Reference proteome</keyword>
<comment type="similarity">
    <text evidence="1 5">Belongs to the universal ribosomal protein uL4 family.</text>
</comment>
<dbReference type="Gene3D" id="3.40.1370.10">
    <property type="match status" value="1"/>
</dbReference>
<dbReference type="GO" id="GO:0006412">
    <property type="term" value="P:translation"/>
    <property type="evidence" value="ECO:0007669"/>
    <property type="project" value="UniProtKB-UniRule"/>
</dbReference>
<evidence type="ECO:0000256" key="5">
    <source>
        <dbReference type="HAMAP-Rule" id="MF_01328"/>
    </source>
</evidence>
<comment type="function">
    <text evidence="5">One of the primary rRNA binding proteins, this protein initially binds near the 5'-end of the 23S rRNA. It is important during the early stages of 50S assembly. It makes multiple contacts with different domains of the 23S rRNA in the assembled 50S subunit and ribosome.</text>
</comment>
<keyword evidence="5" id="KW-0699">rRNA-binding</keyword>
<keyword evidence="3 5" id="KW-0687">Ribonucleoprotein</keyword>
<dbReference type="EMBL" id="CP033012">
    <property type="protein sequence ID" value="QCI19522.1"/>
    <property type="molecule type" value="Genomic_DNA"/>
</dbReference>
<evidence type="ECO:0000256" key="2">
    <source>
        <dbReference type="ARBA" id="ARBA00022980"/>
    </source>
</evidence>
<evidence type="ECO:0000256" key="4">
    <source>
        <dbReference type="ARBA" id="ARBA00035244"/>
    </source>
</evidence>
<evidence type="ECO:0000256" key="3">
    <source>
        <dbReference type="ARBA" id="ARBA00023274"/>
    </source>
</evidence>
<dbReference type="InterPro" id="IPR023574">
    <property type="entry name" value="Ribosomal_uL4_dom_sf"/>
</dbReference>
<evidence type="ECO:0000256" key="1">
    <source>
        <dbReference type="ARBA" id="ARBA00010528"/>
    </source>
</evidence>
<dbReference type="PANTHER" id="PTHR10746">
    <property type="entry name" value="50S RIBOSOMAL PROTEIN L4"/>
    <property type="match status" value="1"/>
</dbReference>
<dbReference type="GO" id="GO:1990904">
    <property type="term" value="C:ribonucleoprotein complex"/>
    <property type="evidence" value="ECO:0007669"/>
    <property type="project" value="UniProtKB-KW"/>
</dbReference>
<keyword evidence="5" id="KW-0694">RNA-binding</keyword>
<dbReference type="InterPro" id="IPR013005">
    <property type="entry name" value="Ribosomal_uL4-like"/>
</dbReference>
<keyword evidence="2 5" id="KW-0689">Ribosomal protein</keyword>
<dbReference type="RefSeq" id="WP_158342043.1">
    <property type="nucleotide sequence ID" value="NZ_CP033012.1"/>
</dbReference>
<reference evidence="6 7" key="1">
    <citation type="submission" date="2018-10" db="EMBL/GenBank/DDBJ databases">
        <title>Comparative functional genomics of the obligate endosymbiont Buchnera aphidicola.</title>
        <authorList>
            <person name="Chong R.A."/>
        </authorList>
    </citation>
    <scope>NUCLEOTIDE SEQUENCE [LARGE SCALE GENOMIC DNA]</scope>
    <source>
        <strain evidence="6 7">Aoe</strain>
    </source>
</reference>
<gene>
    <name evidence="5" type="primary">rplD</name>
    <name evidence="6" type="ORF">D9V65_02120</name>
</gene>